<keyword evidence="2" id="KW-1185">Reference proteome</keyword>
<organism evidence="1 2">
    <name type="scientific">Albidovulum salinarum</name>
    <dbReference type="NCBI Taxonomy" id="2984153"/>
    <lineage>
        <taxon>Bacteria</taxon>
        <taxon>Pseudomonadati</taxon>
        <taxon>Pseudomonadota</taxon>
        <taxon>Alphaproteobacteria</taxon>
        <taxon>Rhodobacterales</taxon>
        <taxon>Paracoccaceae</taxon>
        <taxon>Albidovulum</taxon>
    </lineage>
</organism>
<protein>
    <submittedName>
        <fullName evidence="1">Uncharacterized protein</fullName>
    </submittedName>
</protein>
<dbReference type="RefSeq" id="WP_263340423.1">
    <property type="nucleotide sequence ID" value="NZ_JAOVQO010000028.1"/>
</dbReference>
<dbReference type="Proteomes" id="UP001209535">
    <property type="component" value="Unassembled WGS sequence"/>
</dbReference>
<sequence length="84" mass="9299">MMLLNELPRPERRPDQRFGDVRVQLVRAMAAEAVMRDPAAAAVDRDLATDRYVAAVDAIIAELAVLSQTGVLVRLQDLLDREVA</sequence>
<evidence type="ECO:0000313" key="1">
    <source>
        <dbReference type="EMBL" id="MCU9850384.1"/>
    </source>
</evidence>
<proteinExistence type="predicted"/>
<evidence type="ECO:0000313" key="2">
    <source>
        <dbReference type="Proteomes" id="UP001209535"/>
    </source>
</evidence>
<accession>A0ABT2X9F7</accession>
<comment type="caution">
    <text evidence="1">The sequence shown here is derived from an EMBL/GenBank/DDBJ whole genome shotgun (WGS) entry which is preliminary data.</text>
</comment>
<reference evidence="1 2" key="1">
    <citation type="submission" date="2022-10" db="EMBL/GenBank/DDBJ databases">
        <title>Defluviimonas sp. nov., isolated from ocean surface sediments.</title>
        <authorList>
            <person name="He W."/>
            <person name="Wang L."/>
            <person name="Zhang D.-F."/>
        </authorList>
    </citation>
    <scope>NUCLEOTIDE SEQUENCE [LARGE SCALE GENOMIC DNA]</scope>
    <source>
        <strain evidence="1 2">WL0024</strain>
    </source>
</reference>
<dbReference type="EMBL" id="JAOVQO010000028">
    <property type="protein sequence ID" value="MCU9850384.1"/>
    <property type="molecule type" value="Genomic_DNA"/>
</dbReference>
<name>A0ABT2X9F7_9RHOB</name>
<gene>
    <name evidence="1" type="ORF">OEZ60_20575</name>
</gene>